<gene>
    <name evidence="8" type="ORF">MAM1_0161c06949</name>
</gene>
<organism evidence="8">
    <name type="scientific">Mucor ambiguus</name>
    <dbReference type="NCBI Taxonomy" id="91626"/>
    <lineage>
        <taxon>Eukaryota</taxon>
        <taxon>Fungi</taxon>
        <taxon>Fungi incertae sedis</taxon>
        <taxon>Mucoromycota</taxon>
        <taxon>Mucoromycotina</taxon>
        <taxon>Mucoromycetes</taxon>
        <taxon>Mucorales</taxon>
        <taxon>Mucorineae</taxon>
        <taxon>Mucoraceae</taxon>
        <taxon>Mucor</taxon>
    </lineage>
</organism>
<dbReference type="AlphaFoldDB" id="A0A0C9MVD7"/>
<sequence length="484" mass="52939">MSNPASIHRPPAVNQKKSEFSMIAPASMPHTSKEVVVPHQEDASYYGSRRNSQVLYDNEKAASSSSIEEEQIEHVPEGTASPGKALFMLLKAFVGTGVIFLPGSFVSGGLVFSICLMVFIASICLVAFQILVKAQQAVGGSYGDVARALYGNWLRYIIQFFLCLSQMGFVASYLIFISENIGLAADTLSNCSSALEPKYYIWIVLVAIIPITWVRKIAKLSYLAIIADTFILFGLICVVYYTSSEIKYNGGAGPGIKLINPSNFALMIGTAVFSFEGIGMVVPIVEGMKEPQKFSRVLNMGMIICTIIFIFIGTMGYVAYGENTQASVVANMPREPLSVTVQLLYSIAMILTSPFMLYPPLTIIERGIFGTHKSGRVSLRYKWLKNLTRSIIPIVCAAVSFGVGSGGLDKFVALVGSIACMPLCFIFPGMFHYKVTKSKKAKFFDIILVIWGWGIMIYTMYVNINSWVYPSSGTAATAKQCIPL</sequence>
<feature type="transmembrane region" description="Helical" evidence="6">
    <location>
        <begin position="111"/>
        <end position="132"/>
    </location>
</feature>
<protein>
    <recommendedName>
        <fullName evidence="7">Amino acid transporter transmembrane domain-containing protein</fullName>
    </recommendedName>
</protein>
<comment type="subcellular location">
    <subcellularLocation>
        <location evidence="1">Membrane</location>
        <topology evidence="1">Multi-pass membrane protein</topology>
    </subcellularLocation>
</comment>
<feature type="transmembrane region" description="Helical" evidence="6">
    <location>
        <begin position="411"/>
        <end position="431"/>
    </location>
</feature>
<evidence type="ECO:0000256" key="4">
    <source>
        <dbReference type="ARBA" id="ARBA00022989"/>
    </source>
</evidence>
<comment type="similarity">
    <text evidence="2">Belongs to the amino acid/polyamine transporter 2 family.</text>
</comment>
<feature type="transmembrane region" description="Helical" evidence="6">
    <location>
        <begin position="263"/>
        <end position="285"/>
    </location>
</feature>
<feature type="transmembrane region" description="Helical" evidence="6">
    <location>
        <begin position="221"/>
        <end position="243"/>
    </location>
</feature>
<feature type="transmembrane region" description="Helical" evidence="6">
    <location>
        <begin position="153"/>
        <end position="177"/>
    </location>
</feature>
<evidence type="ECO:0000256" key="3">
    <source>
        <dbReference type="ARBA" id="ARBA00022692"/>
    </source>
</evidence>
<feature type="transmembrane region" description="Helical" evidence="6">
    <location>
        <begin position="443"/>
        <end position="461"/>
    </location>
</feature>
<feature type="transmembrane region" description="Helical" evidence="6">
    <location>
        <begin position="386"/>
        <end position="405"/>
    </location>
</feature>
<evidence type="ECO:0000313" key="8">
    <source>
        <dbReference type="EMBL" id="GAN07452.1"/>
    </source>
</evidence>
<dbReference type="Gene3D" id="1.20.1740.10">
    <property type="entry name" value="Amino acid/polyamine transporter I"/>
    <property type="match status" value="1"/>
</dbReference>
<dbReference type="GO" id="GO:0005774">
    <property type="term" value="C:vacuolar membrane"/>
    <property type="evidence" value="ECO:0007669"/>
    <property type="project" value="TreeGrafter"/>
</dbReference>
<reference evidence="8" key="1">
    <citation type="submission" date="2014-09" db="EMBL/GenBank/DDBJ databases">
        <title>Draft genome sequence of an oleaginous Mucoromycotina fungus Mucor ambiguus NBRC6742.</title>
        <authorList>
            <person name="Takeda I."/>
            <person name="Yamane N."/>
            <person name="Morita T."/>
            <person name="Tamano K."/>
            <person name="Machida M."/>
            <person name="Baker S."/>
            <person name="Koike H."/>
        </authorList>
    </citation>
    <scope>NUCLEOTIDE SEQUENCE</scope>
    <source>
        <strain evidence="8">NBRC 6742</strain>
    </source>
</reference>
<evidence type="ECO:0000313" key="9">
    <source>
        <dbReference type="Proteomes" id="UP000053815"/>
    </source>
</evidence>
<dbReference type="EMBL" id="DF836450">
    <property type="protein sequence ID" value="GAN07452.1"/>
    <property type="molecule type" value="Genomic_DNA"/>
</dbReference>
<dbReference type="Proteomes" id="UP000053815">
    <property type="component" value="Unassembled WGS sequence"/>
</dbReference>
<dbReference type="PANTHER" id="PTHR22950">
    <property type="entry name" value="AMINO ACID TRANSPORTER"/>
    <property type="match status" value="1"/>
</dbReference>
<evidence type="ECO:0000256" key="1">
    <source>
        <dbReference type="ARBA" id="ARBA00004141"/>
    </source>
</evidence>
<name>A0A0C9MVD7_9FUNG</name>
<dbReference type="InterPro" id="IPR013057">
    <property type="entry name" value="AA_transpt_TM"/>
</dbReference>
<keyword evidence="9" id="KW-1185">Reference proteome</keyword>
<feature type="transmembrane region" description="Helical" evidence="6">
    <location>
        <begin position="339"/>
        <end position="358"/>
    </location>
</feature>
<evidence type="ECO:0000259" key="7">
    <source>
        <dbReference type="Pfam" id="PF01490"/>
    </source>
</evidence>
<dbReference type="GO" id="GO:0015179">
    <property type="term" value="F:L-amino acid transmembrane transporter activity"/>
    <property type="evidence" value="ECO:0007669"/>
    <property type="project" value="TreeGrafter"/>
</dbReference>
<feature type="transmembrane region" description="Helical" evidence="6">
    <location>
        <begin position="297"/>
        <end position="319"/>
    </location>
</feature>
<dbReference type="OrthoDB" id="1684102at2759"/>
<accession>A0A0C9MVD7</accession>
<dbReference type="PANTHER" id="PTHR22950:SF666">
    <property type="entry name" value="VACUOLAR AMINO ACID TRANSPORTER 4"/>
    <property type="match status" value="1"/>
</dbReference>
<evidence type="ECO:0000256" key="2">
    <source>
        <dbReference type="ARBA" id="ARBA00008066"/>
    </source>
</evidence>
<keyword evidence="3 6" id="KW-0812">Transmembrane</keyword>
<keyword evidence="4 6" id="KW-1133">Transmembrane helix</keyword>
<evidence type="ECO:0000256" key="5">
    <source>
        <dbReference type="ARBA" id="ARBA00023136"/>
    </source>
</evidence>
<proteinExistence type="inferred from homology"/>
<dbReference type="STRING" id="91626.A0A0C9MVD7"/>
<dbReference type="Pfam" id="PF01490">
    <property type="entry name" value="Aa_trans"/>
    <property type="match status" value="1"/>
</dbReference>
<feature type="transmembrane region" description="Helical" evidence="6">
    <location>
        <begin position="85"/>
        <end position="105"/>
    </location>
</feature>
<keyword evidence="5 6" id="KW-0472">Membrane</keyword>
<feature type="transmembrane region" description="Helical" evidence="6">
    <location>
        <begin position="197"/>
        <end position="214"/>
    </location>
</feature>
<feature type="domain" description="Amino acid transporter transmembrane" evidence="7">
    <location>
        <begin position="79"/>
        <end position="464"/>
    </location>
</feature>
<evidence type="ECO:0000256" key="6">
    <source>
        <dbReference type="SAM" id="Phobius"/>
    </source>
</evidence>